<keyword evidence="5 7" id="KW-0472">Membrane</keyword>
<dbReference type="GO" id="GO:0032977">
    <property type="term" value="F:membrane insertase activity"/>
    <property type="evidence" value="ECO:0007669"/>
    <property type="project" value="InterPro"/>
</dbReference>
<keyword evidence="3 7" id="KW-0812">Transmembrane</keyword>
<evidence type="ECO:0000256" key="2">
    <source>
        <dbReference type="ARBA" id="ARBA00009877"/>
    </source>
</evidence>
<evidence type="ECO:0000313" key="9">
    <source>
        <dbReference type="Proteomes" id="UP001174997"/>
    </source>
</evidence>
<evidence type="ECO:0000256" key="7">
    <source>
        <dbReference type="SAM" id="Phobius"/>
    </source>
</evidence>
<evidence type="ECO:0000256" key="5">
    <source>
        <dbReference type="ARBA" id="ARBA00023136"/>
    </source>
</evidence>
<dbReference type="EMBL" id="JAULSY010000001">
    <property type="protein sequence ID" value="KAK0674738.1"/>
    <property type="molecule type" value="Genomic_DNA"/>
</dbReference>
<keyword evidence="4 7" id="KW-1133">Transmembrane helix</keyword>
<protein>
    <submittedName>
        <fullName evidence="8">Uncharacterized protein</fullName>
    </submittedName>
</protein>
<feature type="transmembrane region" description="Helical" evidence="7">
    <location>
        <begin position="111"/>
        <end position="132"/>
    </location>
</feature>
<evidence type="ECO:0000256" key="4">
    <source>
        <dbReference type="ARBA" id="ARBA00022989"/>
    </source>
</evidence>
<gene>
    <name evidence="8" type="ORF">QBC41DRAFT_309459</name>
</gene>
<keyword evidence="9" id="KW-1185">Reference proteome</keyword>
<feature type="region of interest" description="Disordered" evidence="6">
    <location>
        <begin position="436"/>
        <end position="480"/>
    </location>
</feature>
<organism evidence="8 9">
    <name type="scientific">Cercophora samala</name>
    <dbReference type="NCBI Taxonomy" id="330535"/>
    <lineage>
        <taxon>Eukaryota</taxon>
        <taxon>Fungi</taxon>
        <taxon>Dikarya</taxon>
        <taxon>Ascomycota</taxon>
        <taxon>Pezizomycotina</taxon>
        <taxon>Sordariomycetes</taxon>
        <taxon>Sordariomycetidae</taxon>
        <taxon>Sordariales</taxon>
        <taxon>Lasiosphaeriaceae</taxon>
        <taxon>Cercophora</taxon>
    </lineage>
</organism>
<evidence type="ECO:0000256" key="1">
    <source>
        <dbReference type="ARBA" id="ARBA00004141"/>
    </source>
</evidence>
<dbReference type="AlphaFoldDB" id="A0AA40DFE3"/>
<dbReference type="PANTHER" id="PTHR12428">
    <property type="entry name" value="OXA1"/>
    <property type="match status" value="1"/>
</dbReference>
<dbReference type="GO" id="GO:0005743">
    <property type="term" value="C:mitochondrial inner membrane"/>
    <property type="evidence" value="ECO:0007669"/>
    <property type="project" value="TreeGrafter"/>
</dbReference>
<dbReference type="InterPro" id="IPR001708">
    <property type="entry name" value="YidC/ALB3/OXA1/COX18"/>
</dbReference>
<evidence type="ECO:0000256" key="3">
    <source>
        <dbReference type="ARBA" id="ARBA00022692"/>
    </source>
</evidence>
<evidence type="ECO:0000256" key="6">
    <source>
        <dbReference type="SAM" id="MobiDB-lite"/>
    </source>
</evidence>
<comment type="subcellular location">
    <subcellularLocation>
        <location evidence="1">Membrane</location>
        <topology evidence="1">Multi-pass membrane protein</topology>
    </subcellularLocation>
</comment>
<comment type="caution">
    <text evidence="8">The sequence shown here is derived from an EMBL/GenBank/DDBJ whole genome shotgun (WGS) entry which is preliminary data.</text>
</comment>
<dbReference type="GO" id="GO:0033617">
    <property type="term" value="P:mitochondrial respiratory chain complex IV assembly"/>
    <property type="evidence" value="ECO:0007669"/>
    <property type="project" value="TreeGrafter"/>
</dbReference>
<sequence>MAHAMRAIAHLRAVRGPGALSISPSLTAERARTIPSAIRTFSLAHNRASHPAFTSPVSFTPLRPGTRLLQHKLNATTTQPQTRSFSVINAFDTAIYNAQEYLLFLHSSLGIPWYLTIPLFAISLNALFRLPINIYIQKIARRQAKLQYLSHVFTTHEVFSSLSRNPPEKANQMGDQRKRFAELKAKASKTFQRRWKLESWRAIAASLASIPIWLLGIEAVRRQCMTTGGLLGVILNLFREKKVTGEAAGTVELANSAMKPTIPPPPPPPLDNTLTEAISSTQDIASTAAATTQPAMEGILWIPDFALADPYHILPFALSAVLVANVIPKNKAQLARLVGTTPPADSPMEETTTFKQRLLVAGTRMNFLFSVIVGPMTMGLPAAMHLYWITSSLINQASKRLVNWYWPVVQPGGLVRTRPESFMIYPMPQERKQPVVAKAETTRPAATATAVKTAPATKSAPAKPVSRFSVQGGNKEKKAK</sequence>
<dbReference type="PANTHER" id="PTHR12428:SF65">
    <property type="entry name" value="CYTOCHROME C OXIDASE ASSEMBLY PROTEIN COX18, MITOCHONDRIAL"/>
    <property type="match status" value="1"/>
</dbReference>
<proteinExistence type="inferred from homology"/>
<accession>A0AA40DFE3</accession>
<comment type="similarity">
    <text evidence="2">Belongs to the OXA1/ALB3/YidC family.</text>
</comment>
<dbReference type="GO" id="GO:0032979">
    <property type="term" value="P:protein insertion into mitochondrial inner membrane from matrix"/>
    <property type="evidence" value="ECO:0007669"/>
    <property type="project" value="TreeGrafter"/>
</dbReference>
<dbReference type="Proteomes" id="UP001174997">
    <property type="component" value="Unassembled WGS sequence"/>
</dbReference>
<feature type="transmembrane region" description="Helical" evidence="7">
    <location>
        <begin position="367"/>
        <end position="389"/>
    </location>
</feature>
<evidence type="ECO:0000313" key="8">
    <source>
        <dbReference type="EMBL" id="KAK0674738.1"/>
    </source>
</evidence>
<name>A0AA40DFE3_9PEZI</name>
<feature type="compositionally biased region" description="Low complexity" evidence="6">
    <location>
        <begin position="437"/>
        <end position="464"/>
    </location>
</feature>
<reference evidence="8" key="1">
    <citation type="submission" date="2023-06" db="EMBL/GenBank/DDBJ databases">
        <title>Genome-scale phylogeny and comparative genomics of the fungal order Sordariales.</title>
        <authorList>
            <consortium name="Lawrence Berkeley National Laboratory"/>
            <person name="Hensen N."/>
            <person name="Bonometti L."/>
            <person name="Westerberg I."/>
            <person name="Brannstrom I.O."/>
            <person name="Guillou S."/>
            <person name="Cros-Aarteil S."/>
            <person name="Calhoun S."/>
            <person name="Haridas S."/>
            <person name="Kuo A."/>
            <person name="Mondo S."/>
            <person name="Pangilinan J."/>
            <person name="Riley R."/>
            <person name="Labutti K."/>
            <person name="Andreopoulos B."/>
            <person name="Lipzen A."/>
            <person name="Chen C."/>
            <person name="Yanf M."/>
            <person name="Daum C."/>
            <person name="Ng V."/>
            <person name="Clum A."/>
            <person name="Steindorff A."/>
            <person name="Ohm R."/>
            <person name="Martin F."/>
            <person name="Silar P."/>
            <person name="Natvig D."/>
            <person name="Lalanne C."/>
            <person name="Gautier V."/>
            <person name="Ament-Velasquez S.L."/>
            <person name="Kruys A."/>
            <person name="Hutchinson M.I."/>
            <person name="Powell A.J."/>
            <person name="Barry K."/>
            <person name="Miller A.N."/>
            <person name="Grigoriev I.V."/>
            <person name="Debuchy R."/>
            <person name="Gladieux P."/>
            <person name="Thoren M.H."/>
            <person name="Johannesson H."/>
        </authorList>
    </citation>
    <scope>NUCLEOTIDE SEQUENCE</scope>
    <source>
        <strain evidence="8">CBS 307.81</strain>
    </source>
</reference>